<dbReference type="RefSeq" id="WP_303542080.1">
    <property type="nucleotide sequence ID" value="NZ_JAUOTP010000004.1"/>
</dbReference>
<evidence type="ECO:0000259" key="2">
    <source>
        <dbReference type="Pfam" id="PF07811"/>
    </source>
</evidence>
<dbReference type="InterPro" id="IPR012495">
    <property type="entry name" value="TadE-like_dom"/>
</dbReference>
<name>A0ABT8Y8M6_9SPHN</name>
<sequence length="195" mass="20904">MIGRLRVRRLAGDRTGLAAVEFGLVCVPVIIMLLTLVDLGFRSYIAAQLQGTMDQAARRVTIGGVSTSTVTTFVSDRVHRILPGASVNVVPKSYDDFSDVGKPEPITTDTAPLGTYNAGDCFLDLNGNGAWDSDGGQTGNGTGDDIVYYVATVTYPALMPLRRFLGWSNTETVTATMMMRNQPYSGQAQPVTICT</sequence>
<keyword evidence="1" id="KW-0472">Membrane</keyword>
<feature type="domain" description="TadE-like" evidence="2">
    <location>
        <begin position="16"/>
        <end position="58"/>
    </location>
</feature>
<comment type="caution">
    <text evidence="3">The sequence shown here is derived from an EMBL/GenBank/DDBJ whole genome shotgun (WGS) entry which is preliminary data.</text>
</comment>
<keyword evidence="1" id="KW-0812">Transmembrane</keyword>
<dbReference type="Pfam" id="PF07811">
    <property type="entry name" value="TadE"/>
    <property type="match status" value="1"/>
</dbReference>
<keyword evidence="1" id="KW-1133">Transmembrane helix</keyword>
<keyword evidence="4" id="KW-1185">Reference proteome</keyword>
<proteinExistence type="predicted"/>
<accession>A0ABT8Y8M6</accession>
<evidence type="ECO:0000313" key="4">
    <source>
        <dbReference type="Proteomes" id="UP001169764"/>
    </source>
</evidence>
<gene>
    <name evidence="3" type="ORF">Q4F19_09830</name>
</gene>
<feature type="transmembrane region" description="Helical" evidence="1">
    <location>
        <begin position="20"/>
        <end position="41"/>
    </location>
</feature>
<dbReference type="Proteomes" id="UP001169764">
    <property type="component" value="Unassembled WGS sequence"/>
</dbReference>
<evidence type="ECO:0000256" key="1">
    <source>
        <dbReference type="SAM" id="Phobius"/>
    </source>
</evidence>
<reference evidence="3" key="1">
    <citation type="submission" date="2023-07" db="EMBL/GenBank/DDBJ databases">
        <authorList>
            <person name="Kim M."/>
        </authorList>
    </citation>
    <scope>NUCLEOTIDE SEQUENCE</scope>
    <source>
        <strain evidence="3">BIUV-7</strain>
    </source>
</reference>
<evidence type="ECO:0000313" key="3">
    <source>
        <dbReference type="EMBL" id="MDO6414678.1"/>
    </source>
</evidence>
<organism evidence="3 4">
    <name type="scientific">Sphingomonas natans</name>
    <dbReference type="NCBI Taxonomy" id="3063330"/>
    <lineage>
        <taxon>Bacteria</taxon>
        <taxon>Pseudomonadati</taxon>
        <taxon>Pseudomonadota</taxon>
        <taxon>Alphaproteobacteria</taxon>
        <taxon>Sphingomonadales</taxon>
        <taxon>Sphingomonadaceae</taxon>
        <taxon>Sphingomonas</taxon>
    </lineage>
</organism>
<dbReference type="EMBL" id="JAUOTP010000004">
    <property type="protein sequence ID" value="MDO6414678.1"/>
    <property type="molecule type" value="Genomic_DNA"/>
</dbReference>
<protein>
    <submittedName>
        <fullName evidence="3">Pilus assembly protein</fullName>
    </submittedName>
</protein>